<name>A0A8J2LUX9_9HEXA</name>
<dbReference type="EMBL" id="CAJVCH010571257">
    <property type="protein sequence ID" value="CAG7837037.1"/>
    <property type="molecule type" value="Genomic_DNA"/>
</dbReference>
<evidence type="ECO:0000313" key="3">
    <source>
        <dbReference type="Proteomes" id="UP000708208"/>
    </source>
</evidence>
<keyword evidence="3" id="KW-1185">Reference proteome</keyword>
<dbReference type="Proteomes" id="UP000708208">
    <property type="component" value="Unassembled WGS sequence"/>
</dbReference>
<comment type="caution">
    <text evidence="2">The sequence shown here is derived from an EMBL/GenBank/DDBJ whole genome shotgun (WGS) entry which is preliminary data.</text>
</comment>
<dbReference type="AlphaFoldDB" id="A0A8J2LUX9"/>
<reference evidence="2" key="1">
    <citation type="submission" date="2021-06" db="EMBL/GenBank/DDBJ databases">
        <authorList>
            <person name="Hodson N. C."/>
            <person name="Mongue J. A."/>
            <person name="Jaron S. K."/>
        </authorList>
    </citation>
    <scope>NUCLEOTIDE SEQUENCE</scope>
</reference>
<feature type="region of interest" description="Disordered" evidence="1">
    <location>
        <begin position="251"/>
        <end position="270"/>
    </location>
</feature>
<evidence type="ECO:0000313" key="2">
    <source>
        <dbReference type="EMBL" id="CAG7837037.1"/>
    </source>
</evidence>
<proteinExistence type="predicted"/>
<organism evidence="2 3">
    <name type="scientific">Allacma fusca</name>
    <dbReference type="NCBI Taxonomy" id="39272"/>
    <lineage>
        <taxon>Eukaryota</taxon>
        <taxon>Metazoa</taxon>
        <taxon>Ecdysozoa</taxon>
        <taxon>Arthropoda</taxon>
        <taxon>Hexapoda</taxon>
        <taxon>Collembola</taxon>
        <taxon>Symphypleona</taxon>
        <taxon>Sminthuridae</taxon>
        <taxon>Allacma</taxon>
    </lineage>
</organism>
<accession>A0A8J2LUX9</accession>
<feature type="compositionally biased region" description="Basic residues" evidence="1">
    <location>
        <begin position="255"/>
        <end position="270"/>
    </location>
</feature>
<protein>
    <submittedName>
        <fullName evidence="2">Uncharacterized protein</fullName>
    </submittedName>
</protein>
<sequence length="270" mass="31928">MPIFVLVPKFVEKGHQDFAGYLICWYSENCRSNFRCSSPDCFHRLSDYVNKYGKWACYDVQDETCVRVCLSYDASFIYGRTPYQNAYLSKSQAKHIFPNQFKCIGRNSIIETLVEGNLTEPRTALVVLADDLEYYWGLIGQNMKGKDHKFAHNRRAGSDDFLRQSISLIIPYTFTDKYDYVGKRARVMMSSGLYWLWEKWDRIRFPKKILESRRSFQEKSVKPMNMKSSIVLCEVCRKDFRTLKNVKNQVYSAHEKRRPPRKKKKIRALH</sequence>
<evidence type="ECO:0000256" key="1">
    <source>
        <dbReference type="SAM" id="MobiDB-lite"/>
    </source>
</evidence>
<gene>
    <name evidence="2" type="ORF">AFUS01_LOCUS46208</name>
</gene>